<dbReference type="EMBL" id="BSEJ01000002">
    <property type="protein sequence ID" value="GLJ60474.1"/>
    <property type="molecule type" value="Genomic_DNA"/>
</dbReference>
<evidence type="ECO:0000313" key="1">
    <source>
        <dbReference type="EMBL" id="GLJ60474.1"/>
    </source>
</evidence>
<gene>
    <name evidence="1" type="ORF">GCM10017576_06030</name>
</gene>
<evidence type="ECO:0000313" key="2">
    <source>
        <dbReference type="Proteomes" id="UP001142462"/>
    </source>
</evidence>
<reference evidence="1" key="1">
    <citation type="journal article" date="2014" name="Int. J. Syst. Evol. Microbiol.">
        <title>Complete genome sequence of Corynebacterium casei LMG S-19264T (=DSM 44701T), isolated from a smear-ripened cheese.</title>
        <authorList>
            <consortium name="US DOE Joint Genome Institute (JGI-PGF)"/>
            <person name="Walter F."/>
            <person name="Albersmeier A."/>
            <person name="Kalinowski J."/>
            <person name="Ruckert C."/>
        </authorList>
    </citation>
    <scope>NUCLEOTIDE SEQUENCE</scope>
    <source>
        <strain evidence="1">VKM Ac-1020</strain>
    </source>
</reference>
<sequence>MPLGEALEEREAVGEVVIRRVVAHTRPACDLTEAQRRRTALRQERFRRLEQRGTEVAMVVPADGC</sequence>
<reference evidence="1" key="2">
    <citation type="submission" date="2023-01" db="EMBL/GenBank/DDBJ databases">
        <authorList>
            <person name="Sun Q."/>
            <person name="Evtushenko L."/>
        </authorList>
    </citation>
    <scope>NUCLEOTIDE SEQUENCE</scope>
    <source>
        <strain evidence="1">VKM Ac-1020</strain>
    </source>
</reference>
<keyword evidence="2" id="KW-1185">Reference proteome</keyword>
<accession>A0A9W6LV78</accession>
<dbReference type="AlphaFoldDB" id="A0A9W6LV78"/>
<protein>
    <submittedName>
        <fullName evidence="1">Uncharacterized protein</fullName>
    </submittedName>
</protein>
<organism evidence="1 2">
    <name type="scientific">Microbacterium barkeri</name>
    <dbReference type="NCBI Taxonomy" id="33917"/>
    <lineage>
        <taxon>Bacteria</taxon>
        <taxon>Bacillati</taxon>
        <taxon>Actinomycetota</taxon>
        <taxon>Actinomycetes</taxon>
        <taxon>Micrococcales</taxon>
        <taxon>Microbacteriaceae</taxon>
        <taxon>Microbacterium</taxon>
    </lineage>
</organism>
<proteinExistence type="predicted"/>
<dbReference type="Proteomes" id="UP001142462">
    <property type="component" value="Unassembled WGS sequence"/>
</dbReference>
<comment type="caution">
    <text evidence="1">The sequence shown here is derived from an EMBL/GenBank/DDBJ whole genome shotgun (WGS) entry which is preliminary data.</text>
</comment>
<name>A0A9W6LV78_9MICO</name>